<evidence type="ECO:0000313" key="1">
    <source>
        <dbReference type="EMBL" id="MBO0330985.1"/>
    </source>
</evidence>
<sequence length="106" mass="11750">MGSIKGLGPLVKTELIFGEEDYGKPITEQLSEVLRRNTSKNDFANIAIKSNMSFSTIRDVVYRTNSLTKLNAHAISLLIHAAFENTIAHKLQAEGDMLYLGNLLNI</sequence>
<dbReference type="RefSeq" id="WP_207071369.1">
    <property type="nucleotide sequence ID" value="NZ_JAFLND010000002.1"/>
</dbReference>
<reference evidence="1 2" key="1">
    <citation type="submission" date="2021-03" db="EMBL/GenBank/DDBJ databases">
        <title>Muricauda sp. CAU 1631 isolated from Incheon.</title>
        <authorList>
            <person name="Kim W."/>
        </authorList>
    </citation>
    <scope>NUCLEOTIDE SEQUENCE [LARGE SCALE GENOMIC DNA]</scope>
    <source>
        <strain evidence="1 2">CAU 1631</strain>
    </source>
</reference>
<keyword evidence="2" id="KW-1185">Reference proteome</keyword>
<comment type="caution">
    <text evidence="1">The sequence shown here is derived from an EMBL/GenBank/DDBJ whole genome shotgun (WGS) entry which is preliminary data.</text>
</comment>
<dbReference type="EMBL" id="JAFLND010000002">
    <property type="protein sequence ID" value="MBO0330985.1"/>
    <property type="molecule type" value="Genomic_DNA"/>
</dbReference>
<name>A0ABS3EXV4_9FLAO</name>
<accession>A0ABS3EXV4</accession>
<gene>
    <name evidence="1" type="ORF">J0X13_10515</name>
</gene>
<evidence type="ECO:0000313" key="2">
    <source>
        <dbReference type="Proteomes" id="UP000664163"/>
    </source>
</evidence>
<proteinExistence type="predicted"/>
<dbReference type="Proteomes" id="UP000664163">
    <property type="component" value="Unassembled WGS sequence"/>
</dbReference>
<protein>
    <submittedName>
        <fullName evidence="1">Uncharacterized protein</fullName>
    </submittedName>
</protein>
<organism evidence="1 2">
    <name type="scientific">[Muricauda] lutisoli</name>
    <dbReference type="NCBI Taxonomy" id="2816035"/>
    <lineage>
        <taxon>Bacteria</taxon>
        <taxon>Pseudomonadati</taxon>
        <taxon>Bacteroidota</taxon>
        <taxon>Flavobacteriia</taxon>
        <taxon>Flavobacteriales</taxon>
        <taxon>Flavobacteriaceae</taxon>
        <taxon>Allomuricauda</taxon>
    </lineage>
</organism>